<dbReference type="SUPFAM" id="SSF47794">
    <property type="entry name" value="Rad51 N-terminal domain-like"/>
    <property type="match status" value="1"/>
</dbReference>
<keyword evidence="5" id="KW-1185">Reference proteome</keyword>
<dbReference type="AlphaFoldDB" id="A0A7W8CZC3"/>
<gene>
    <name evidence="4" type="ORF">HNQ47_001835</name>
</gene>
<keyword evidence="4" id="KW-0067">ATP-binding</keyword>
<evidence type="ECO:0000259" key="3">
    <source>
        <dbReference type="PROSITE" id="PS51194"/>
    </source>
</evidence>
<dbReference type="Gene3D" id="3.40.50.10810">
    <property type="entry name" value="Tandem AAA-ATPase domain"/>
    <property type="match status" value="1"/>
</dbReference>
<reference evidence="4 5" key="1">
    <citation type="submission" date="2020-08" db="EMBL/GenBank/DDBJ databases">
        <title>Genomic Encyclopedia of Type Strains, Phase IV (KMG-IV): sequencing the most valuable type-strain genomes for metagenomic binning, comparative biology and taxonomic classification.</title>
        <authorList>
            <person name="Goeker M."/>
        </authorList>
    </citation>
    <scope>NUCLEOTIDE SEQUENCE [LARGE SCALE GENOMIC DNA]</scope>
    <source>
        <strain evidence="4 5">DSM 25799</strain>
    </source>
</reference>
<dbReference type="CDD" id="cd18793">
    <property type="entry name" value="SF2_C_SNF"/>
    <property type="match status" value="1"/>
</dbReference>
<dbReference type="InterPro" id="IPR038718">
    <property type="entry name" value="SNF2-like_sf"/>
</dbReference>
<keyword evidence="1" id="KW-0378">Hydrolase</keyword>
<dbReference type="RefSeq" id="WP_183329088.1">
    <property type="nucleotide sequence ID" value="NZ_JACHHK010000008.1"/>
</dbReference>
<evidence type="ECO:0000259" key="2">
    <source>
        <dbReference type="PROSITE" id="PS51192"/>
    </source>
</evidence>
<dbReference type="PROSITE" id="PS51194">
    <property type="entry name" value="HELICASE_CTER"/>
    <property type="match status" value="1"/>
</dbReference>
<evidence type="ECO:0000256" key="1">
    <source>
        <dbReference type="ARBA" id="ARBA00022801"/>
    </source>
</evidence>
<name>A0A7W8CZC3_9FIRM</name>
<organism evidence="4 5">
    <name type="scientific">Catenisphaera adipataccumulans</name>
    <dbReference type="NCBI Taxonomy" id="700500"/>
    <lineage>
        <taxon>Bacteria</taxon>
        <taxon>Bacillati</taxon>
        <taxon>Bacillota</taxon>
        <taxon>Erysipelotrichia</taxon>
        <taxon>Erysipelotrichales</taxon>
        <taxon>Erysipelotrichaceae</taxon>
        <taxon>Catenisphaera</taxon>
    </lineage>
</organism>
<accession>A0A7W8CZC3</accession>
<dbReference type="SUPFAM" id="SSF52540">
    <property type="entry name" value="P-loop containing nucleoside triphosphate hydrolases"/>
    <property type="match status" value="2"/>
</dbReference>
<dbReference type="Proteomes" id="UP000539953">
    <property type="component" value="Unassembled WGS sequence"/>
</dbReference>
<dbReference type="GO" id="GO:0016787">
    <property type="term" value="F:hydrolase activity"/>
    <property type="evidence" value="ECO:0007669"/>
    <property type="project" value="UniProtKB-KW"/>
</dbReference>
<evidence type="ECO:0000313" key="5">
    <source>
        <dbReference type="Proteomes" id="UP000539953"/>
    </source>
</evidence>
<dbReference type="PROSITE" id="PS51192">
    <property type="entry name" value="HELICASE_ATP_BIND_1"/>
    <property type="match status" value="1"/>
</dbReference>
<dbReference type="InterPro" id="IPR000330">
    <property type="entry name" value="SNF2_N"/>
</dbReference>
<dbReference type="InterPro" id="IPR049730">
    <property type="entry name" value="SNF2/RAD54-like_C"/>
</dbReference>
<dbReference type="CDD" id="cd17919">
    <property type="entry name" value="DEXHc_Snf"/>
    <property type="match status" value="1"/>
</dbReference>
<evidence type="ECO:0000313" key="4">
    <source>
        <dbReference type="EMBL" id="MBB5183794.1"/>
    </source>
</evidence>
<feature type="domain" description="Helicase ATP-binding" evidence="2">
    <location>
        <begin position="491"/>
        <end position="650"/>
    </location>
</feature>
<dbReference type="GO" id="GO:0005524">
    <property type="term" value="F:ATP binding"/>
    <property type="evidence" value="ECO:0007669"/>
    <property type="project" value="InterPro"/>
</dbReference>
<protein>
    <submittedName>
        <fullName evidence="4">SNF2 family DNA or RNA helicase</fullName>
    </submittedName>
</protein>
<dbReference type="Gene3D" id="3.40.50.300">
    <property type="entry name" value="P-loop containing nucleotide triphosphate hydrolases"/>
    <property type="match status" value="1"/>
</dbReference>
<feature type="domain" description="Helicase C-terminal" evidence="3">
    <location>
        <begin position="749"/>
        <end position="902"/>
    </location>
</feature>
<keyword evidence="4" id="KW-0347">Helicase</keyword>
<dbReference type="SMART" id="SM00487">
    <property type="entry name" value="DEXDc"/>
    <property type="match status" value="1"/>
</dbReference>
<dbReference type="EMBL" id="JACHHK010000008">
    <property type="protein sequence ID" value="MBB5183794.1"/>
    <property type="molecule type" value="Genomic_DNA"/>
</dbReference>
<proteinExistence type="predicted"/>
<sequence>MYTFDNVKENKSKINEQFRNCKSEIKRTENLKNKREDYVFGVKSCFNTYIKKQIHNYLPHQNIERDVSIKPKLSFNESNYDMNTLKAVYRLKLYDSLYPTINSLYDEQKNLEENLKSVQPIFSAFWFLTRKKKKNEAINSANAIEDYLSKSHDTVISEIEEKLKKIDKENVVHDFSLNKNSYLETLNKLKRAELYIDNDPEKPDFSSIQKIFDKISKANEFVEKEVSLADQYKKNVKKKADILFINEVNECLKDIDVEEIKKYVKRISFSALKTEGINSVFDVLKDSIWELSSIRGISENGARAIKKAAKKIEEETQQVTKIKINQDKQSPEMMNLLSALYSYDTNLKFIQNVNRWNQTYKHKIKKSYEYLKTRQTSLDWIQSDVQTKRRIVDAGNTLLNDETQAYLNEISDPELVKQVEGDPLSNDDLWKYFNQNSAHLYAILDELCPGLFGNDDLFYGLPEELAQEIQNECIFPDGLLVTLRRYQEWGVKYILHQKSVLLGDEMGLGKTIQSIATMVSLKNVGCNWFLVICPAAVIVNWCREIEQHSKLKAIKIHGPGKKAELEHWIKTGGVGVTTYETTKFINSNENFKIDLLVVDEAHYVKNPNAKRTKNVIALGKRTERKLYLTGTPLENKVDEMVQLVDQLNHQVALEISNYTYLSQAEVFRQKVAPVYYRRKREDVLTELPDLIEKDAWCSLKPYEKELYEESILSSDETEKEEKKTRNNYQYIRRVSWQVDDLKQSSKADRLLEIIKQAKEQNRKVIVFSFFLDTIKKIQNYLGSICLQPITGAVNPQIRQDIVDEFNQAPDGTVLLGQITAAGTGLNIQAASVVVITEPQFKPSVENQAISRAYRMGQTRNVLVYRLLCEHTVDEKIREKLLTKQKEFNAFADESVAAKANLEIDDKNFKDIIEEEIKRIKKEKLLEKQKSFNASSDESAPEKENLEIDDKNFKGIVNKEMIQVHQERGIQ</sequence>
<dbReference type="InterPro" id="IPR001650">
    <property type="entry name" value="Helicase_C-like"/>
</dbReference>
<dbReference type="Pfam" id="PF00176">
    <property type="entry name" value="SNF2-rel_dom"/>
    <property type="match status" value="1"/>
</dbReference>
<dbReference type="InterPro" id="IPR014001">
    <property type="entry name" value="Helicase_ATP-bd"/>
</dbReference>
<dbReference type="GO" id="GO:0004386">
    <property type="term" value="F:helicase activity"/>
    <property type="evidence" value="ECO:0007669"/>
    <property type="project" value="UniProtKB-KW"/>
</dbReference>
<comment type="caution">
    <text evidence="4">The sequence shown here is derived from an EMBL/GenBank/DDBJ whole genome shotgun (WGS) entry which is preliminary data.</text>
</comment>
<dbReference type="SMART" id="SM00490">
    <property type="entry name" value="HELICc"/>
    <property type="match status" value="1"/>
</dbReference>
<dbReference type="InterPro" id="IPR027417">
    <property type="entry name" value="P-loop_NTPase"/>
</dbReference>
<keyword evidence="4" id="KW-0547">Nucleotide-binding</keyword>
<dbReference type="Pfam" id="PF00271">
    <property type="entry name" value="Helicase_C"/>
    <property type="match status" value="1"/>
</dbReference>
<dbReference type="InterPro" id="IPR010995">
    <property type="entry name" value="DNA_repair_Rad51/TF_NusA_a-hlx"/>
</dbReference>
<dbReference type="PANTHER" id="PTHR10799">
    <property type="entry name" value="SNF2/RAD54 HELICASE FAMILY"/>
    <property type="match status" value="1"/>
</dbReference>